<evidence type="ECO:0008006" key="6">
    <source>
        <dbReference type="Google" id="ProtNLM"/>
    </source>
</evidence>
<reference evidence="3 5" key="2">
    <citation type="submission" date="2017-03" db="EMBL/GenBank/DDBJ databases">
        <title>Complete sequence of Clostridium formicaceticum DSM 92.</title>
        <authorList>
            <person name="Poehlein A."/>
            <person name="Karl M."/>
            <person name="Bengelsdorf F.R."/>
            <person name="Duerre P."/>
            <person name="Daniel R."/>
        </authorList>
    </citation>
    <scope>NUCLEOTIDE SEQUENCE [LARGE SCALE GENOMIC DNA]</scope>
    <source>
        <strain evidence="3 5">DSM 92</strain>
    </source>
</reference>
<dbReference type="EMBL" id="CP017603">
    <property type="protein sequence ID" value="AOY76831.1"/>
    <property type="molecule type" value="Genomic_DNA"/>
</dbReference>
<dbReference type="SUPFAM" id="SSF110296">
    <property type="entry name" value="Oligoxyloglucan reducing end-specific cellobiohydrolase"/>
    <property type="match status" value="1"/>
</dbReference>
<organism evidence="3 5">
    <name type="scientific">Clostridium formicaceticum</name>
    <dbReference type="NCBI Taxonomy" id="1497"/>
    <lineage>
        <taxon>Bacteria</taxon>
        <taxon>Bacillati</taxon>
        <taxon>Bacillota</taxon>
        <taxon>Clostridia</taxon>
        <taxon>Eubacteriales</taxon>
        <taxon>Clostridiaceae</taxon>
        <taxon>Clostridium</taxon>
    </lineage>
</organism>
<feature type="chain" id="PRO_5042107660" description="Photosynthesis system II assembly factor Ycf48/Hcf136-like domain-containing protein" evidence="1">
    <location>
        <begin position="22"/>
        <end position="363"/>
    </location>
</feature>
<dbReference type="Proteomes" id="UP000177894">
    <property type="component" value="Chromosome"/>
</dbReference>
<evidence type="ECO:0000313" key="3">
    <source>
        <dbReference type="EMBL" id="ARE87304.1"/>
    </source>
</evidence>
<dbReference type="KEGG" id="cfm:BJL90_13800"/>
<evidence type="ECO:0000256" key="1">
    <source>
        <dbReference type="SAM" id="SignalP"/>
    </source>
</evidence>
<gene>
    <name evidence="2" type="ORF">BJL90_13800</name>
    <name evidence="3" type="ORF">CLFO_17030</name>
</gene>
<accession>A0AAC9RHW3</accession>
<dbReference type="InterPro" id="IPR015943">
    <property type="entry name" value="WD40/YVTN_repeat-like_dom_sf"/>
</dbReference>
<dbReference type="Gene3D" id="2.130.10.10">
    <property type="entry name" value="YVTN repeat-like/Quinoprotein amine dehydrogenase"/>
    <property type="match status" value="1"/>
</dbReference>
<sequence>MKYNKLSFLLVLIVIAALLSACSQTKSTNENKNNLITSDNESDTAVDNTEISQPKGILEDLLKDTQGTVNKIALSNMTVEELALTSQGTLYALAEGNLYEIKSMDQVNPINLNKVFSTFHVVESDQEVIIIAGGVNGEIYTYSTLNSKWEEVEIDTKEAPVNIIRSSKDGKIYVGQSSKFGGGLWKSDDKGKSWNKLSDLTVRGITIHPKEQNVLYIVDELAYISTDEGSSFIKINTKANYGILIHPLQSNAIYHAFSIGVETTDIEGNISSYLRFYLEGSMTKLALNPIDVNEWLMGFWNYPLGTGGLYYSTNHGALWSEVEGELIDKLVLDIVFSGDGSIAFVSTKDHGIWTINLPMIRSK</sequence>
<keyword evidence="1" id="KW-0732">Signal</keyword>
<reference evidence="2 4" key="1">
    <citation type="submission" date="2016-10" db="EMBL/GenBank/DDBJ databases">
        <title>Complete Genome Sequence of Acetogen Clostridium formicoaceticum ATCC 27076.</title>
        <authorList>
            <person name="Bao T."/>
            <person name="Cheng C."/>
            <person name="Zhao J."/>
            <person name="Yang S.-T."/>
            <person name="Wang J."/>
            <person name="Wang M."/>
        </authorList>
    </citation>
    <scope>NUCLEOTIDE SEQUENCE [LARGE SCALE GENOMIC DNA]</scope>
    <source>
        <strain evidence="2 4">ATCC 27076</strain>
    </source>
</reference>
<dbReference type="Proteomes" id="UP000192478">
    <property type="component" value="Chromosome"/>
</dbReference>
<protein>
    <recommendedName>
        <fullName evidence="6">Photosynthesis system II assembly factor Ycf48/Hcf136-like domain-containing protein</fullName>
    </recommendedName>
</protein>
<evidence type="ECO:0000313" key="4">
    <source>
        <dbReference type="Proteomes" id="UP000177894"/>
    </source>
</evidence>
<proteinExistence type="predicted"/>
<dbReference type="AlphaFoldDB" id="A0AAC9RHW3"/>
<keyword evidence="4" id="KW-1185">Reference proteome</keyword>
<feature type="signal peptide" evidence="1">
    <location>
        <begin position="1"/>
        <end position="21"/>
    </location>
</feature>
<evidence type="ECO:0000313" key="2">
    <source>
        <dbReference type="EMBL" id="AOY76831.1"/>
    </source>
</evidence>
<name>A0AAC9RHW3_9CLOT</name>
<evidence type="ECO:0000313" key="5">
    <source>
        <dbReference type="Proteomes" id="UP000192478"/>
    </source>
</evidence>
<dbReference type="EMBL" id="CP020559">
    <property type="protein sequence ID" value="ARE87304.1"/>
    <property type="molecule type" value="Genomic_DNA"/>
</dbReference>
<dbReference type="PROSITE" id="PS51257">
    <property type="entry name" value="PROKAR_LIPOPROTEIN"/>
    <property type="match status" value="1"/>
</dbReference>
<dbReference type="RefSeq" id="WP_070969108.1">
    <property type="nucleotide sequence ID" value="NZ_CP017603.1"/>
</dbReference>